<evidence type="ECO:0000256" key="4">
    <source>
        <dbReference type="ARBA" id="ARBA00022491"/>
    </source>
</evidence>
<protein>
    <recommendedName>
        <fullName evidence="3 11">Histone deacetylase</fullName>
        <ecNumber evidence="3 11">3.5.1.98</ecNumber>
    </recommendedName>
</protein>
<evidence type="ECO:0000256" key="9">
    <source>
        <dbReference type="ARBA" id="ARBA00023242"/>
    </source>
</evidence>
<keyword evidence="4 11" id="KW-0678">Repressor</keyword>
<keyword evidence="7 11" id="KW-0805">Transcription regulation</keyword>
<dbReference type="FunFam" id="3.40.800.20:FF:000005">
    <property type="entry name" value="histone deacetylase 6"/>
    <property type="match status" value="1"/>
</dbReference>
<evidence type="ECO:0000256" key="5">
    <source>
        <dbReference type="ARBA" id="ARBA00022801"/>
    </source>
</evidence>
<dbReference type="PIRSF" id="PIRSF037919">
    <property type="entry name" value="HDAC_II_yeast"/>
    <property type="match status" value="1"/>
</dbReference>
<dbReference type="PANTHER" id="PTHR10625">
    <property type="entry name" value="HISTONE DEACETYLASE HDAC1-RELATED"/>
    <property type="match status" value="1"/>
</dbReference>
<comment type="subcellular location">
    <subcellularLocation>
        <location evidence="1 11">Nucleus</location>
    </subcellularLocation>
</comment>
<dbReference type="OrthoDB" id="424012at2759"/>
<dbReference type="InterPro" id="IPR017321">
    <property type="entry name" value="Hist_deAcase_II_yeast"/>
</dbReference>
<evidence type="ECO:0000256" key="3">
    <source>
        <dbReference type="ARBA" id="ARBA00012111"/>
    </source>
</evidence>
<dbReference type="InterPro" id="IPR000286">
    <property type="entry name" value="HDACs"/>
</dbReference>
<comment type="caution">
    <text evidence="15">The sequence shown here is derived from an EMBL/GenBank/DDBJ whole genome shotgun (WGS) entry which is preliminary data.</text>
</comment>
<dbReference type="Proteomes" id="UP000191522">
    <property type="component" value="Unassembled WGS sequence"/>
</dbReference>
<dbReference type="Pfam" id="PF00850">
    <property type="entry name" value="Hist_deacetyl"/>
    <property type="match status" value="1"/>
</dbReference>
<feature type="region of interest" description="Disordered" evidence="12">
    <location>
        <begin position="1"/>
        <end position="114"/>
    </location>
</feature>
<reference evidence="16" key="1">
    <citation type="journal article" date="2017" name="Nat. Microbiol.">
        <title>Global analysis of biosynthetic gene clusters reveals vast potential of secondary metabolite production in Penicillium species.</title>
        <authorList>
            <person name="Nielsen J.C."/>
            <person name="Grijseels S."/>
            <person name="Prigent S."/>
            <person name="Ji B."/>
            <person name="Dainat J."/>
            <person name="Nielsen K.F."/>
            <person name="Frisvad J.C."/>
            <person name="Workman M."/>
            <person name="Nielsen J."/>
        </authorList>
    </citation>
    <scope>NUCLEOTIDE SEQUENCE [LARGE SCALE GENOMIC DNA]</scope>
    <source>
        <strain evidence="16">IBT 11843</strain>
    </source>
</reference>
<feature type="region of interest" description="Disordered" evidence="12">
    <location>
        <begin position="768"/>
        <end position="790"/>
    </location>
</feature>
<dbReference type="GO" id="GO:0031078">
    <property type="term" value="F:histone H3K14 deacetylase activity, hydrolytic mechanism"/>
    <property type="evidence" value="ECO:0007669"/>
    <property type="project" value="UniProtKB-UniRule"/>
</dbReference>
<evidence type="ECO:0000256" key="2">
    <source>
        <dbReference type="ARBA" id="ARBA00007738"/>
    </source>
</evidence>
<dbReference type="GO" id="GO:0000118">
    <property type="term" value="C:histone deacetylase complex"/>
    <property type="evidence" value="ECO:0007669"/>
    <property type="project" value="TreeGrafter"/>
</dbReference>
<dbReference type="Pfam" id="PF09757">
    <property type="entry name" value="Arb2-like"/>
    <property type="match status" value="1"/>
</dbReference>
<dbReference type="PANTHER" id="PTHR10625:SF5">
    <property type="entry name" value="HISTONE DEACETYLASE"/>
    <property type="match status" value="1"/>
</dbReference>
<proteinExistence type="inferred from homology"/>
<evidence type="ECO:0000313" key="15">
    <source>
        <dbReference type="EMBL" id="OQD67155.1"/>
    </source>
</evidence>
<evidence type="ECO:0000256" key="10">
    <source>
        <dbReference type="ARBA" id="ARBA00048287"/>
    </source>
</evidence>
<dbReference type="InterPro" id="IPR037138">
    <property type="entry name" value="His_deacetylse_dom_sf"/>
</dbReference>
<feature type="domain" description="Histone deacetylase" evidence="13">
    <location>
        <begin position="144"/>
        <end position="454"/>
    </location>
</feature>
<dbReference type="SUPFAM" id="SSF52768">
    <property type="entry name" value="Arginase/deacetylase"/>
    <property type="match status" value="1"/>
</dbReference>
<comment type="function">
    <text evidence="11">Responsible for the deacetylation of lysine residues on the N-terminal part of the core histones (H2A, H2B, H3 and H4). Histone deacetylation gives a tag for epigenetic repression and plays an important role in transcriptional regulation, cell cycle progression and developmental events.</text>
</comment>
<name>A0A1V6NR01_PENDC</name>
<evidence type="ECO:0000256" key="11">
    <source>
        <dbReference type="PIRNR" id="PIRNR037919"/>
    </source>
</evidence>
<dbReference type="STRING" id="69771.A0A1V6NR01"/>
<evidence type="ECO:0000256" key="6">
    <source>
        <dbReference type="ARBA" id="ARBA00022853"/>
    </source>
</evidence>
<evidence type="ECO:0000256" key="8">
    <source>
        <dbReference type="ARBA" id="ARBA00023163"/>
    </source>
</evidence>
<keyword evidence="16" id="KW-1185">Reference proteome</keyword>
<feature type="domain" description="Arb2-like" evidence="14">
    <location>
        <begin position="521"/>
        <end position="774"/>
    </location>
</feature>
<feature type="compositionally biased region" description="Acidic residues" evidence="12">
    <location>
        <begin position="772"/>
        <end position="790"/>
    </location>
</feature>
<dbReference type="InterPro" id="IPR023696">
    <property type="entry name" value="Ureohydrolase_dom_sf"/>
</dbReference>
<dbReference type="Gene3D" id="3.40.800.20">
    <property type="entry name" value="Histone deacetylase domain"/>
    <property type="match status" value="1"/>
</dbReference>
<dbReference type="EC" id="3.5.1.98" evidence="3 11"/>
<evidence type="ECO:0000256" key="1">
    <source>
        <dbReference type="ARBA" id="ARBA00004123"/>
    </source>
</evidence>
<dbReference type="ESTHER" id="pendc-a0a1v6nr01">
    <property type="family name" value="Arb2_domain"/>
</dbReference>
<dbReference type="AlphaFoldDB" id="A0A1V6NR01"/>
<sequence length="790" mass="88159">MEEDEDAMMEQTRKLPTMPSHASLTQPPPSTHLHNRGDPALAPSFIPPSASKSLSPGSEPFPSHHLTGHMSDAYPEGQPKPSDSESNSASQLAKRDSLVEPNSDWSDEEVLPRSGLPVGSLATGLCYDERMRFHCEVRPTSDVHPEDPRRIWYIYKELCRAGLVDDPMSTRPLAPQTLQRIDVRKATEEQITMIHSDAHYAFVKSTADMSDNDLVLLEHQKDSIYFNDLTFASSILSAGGAIETCLAVAQRKVKNAIAVIRPPGHHAEHDEAMGFCLFNNVSVAARVCQKELGEKCRKIMILDWDVHHGNGIQQAFYEDPNVLYVSLHVYQNGRFYPGGPAGDWDHCGEGPGLGRNVNIPWPDQGMGDGDYMWAFQKVVMPIATEFNPDLVIISAGFDAAAGDVLGGCFVSPPCYAQMTHMLMTLADGKIAVCLEGGYNFRSISKSALAVTKTLMGEPPDRLMNTLPTEAAKATVGRVMNIQAQHWRCMFPKPASHPIWADRLHGMLAAPSAHGQSLTATSDILRDYQSKQLYEEFKLTPLWIYRTAISKSFKNQVLASPNCDKAVPLIVIFHDPPELMGHPDPVTNRMDAHNTWVADAEKDYIAWVAKQGYAVIDVNIPKHITREPATGRYEDEDANRPTATEELASYLWDNYIETGNFTEIFFMGIGNAFYGVANLLINRENLYQRVNGIVSFVAENPIRAIASPTQTWLSKWYRENSLVFVSETHGVWGKPERKPSKRYGTLIKSPESQLSEMLDRHKDEVFKWISERAEEDSEEGEDTDQDAEMKD</sequence>
<evidence type="ECO:0000259" key="14">
    <source>
        <dbReference type="Pfam" id="PF09757"/>
    </source>
</evidence>
<keyword evidence="5 11" id="KW-0378">Hydrolase</keyword>
<organism evidence="15 16">
    <name type="scientific">Penicillium decumbens</name>
    <dbReference type="NCBI Taxonomy" id="69771"/>
    <lineage>
        <taxon>Eukaryota</taxon>
        <taxon>Fungi</taxon>
        <taxon>Dikarya</taxon>
        <taxon>Ascomycota</taxon>
        <taxon>Pezizomycotina</taxon>
        <taxon>Eurotiomycetes</taxon>
        <taxon>Eurotiomycetidae</taxon>
        <taxon>Eurotiales</taxon>
        <taxon>Aspergillaceae</taxon>
        <taxon>Penicillium</taxon>
    </lineage>
</organism>
<dbReference type="InterPro" id="IPR019154">
    <property type="entry name" value="Arb2-like_domain"/>
</dbReference>
<evidence type="ECO:0000313" key="16">
    <source>
        <dbReference type="Proteomes" id="UP000191522"/>
    </source>
</evidence>
<dbReference type="InterPro" id="IPR023801">
    <property type="entry name" value="His_deacetylse_dom"/>
</dbReference>
<comment type="similarity">
    <text evidence="2 11">Belongs to the histone deacetylase family. HD type 2 subfamily.</text>
</comment>
<keyword evidence="6 11" id="KW-0156">Chromatin regulator</keyword>
<keyword evidence="9 11" id="KW-0539">Nucleus</keyword>
<dbReference type="GO" id="GO:0040029">
    <property type="term" value="P:epigenetic regulation of gene expression"/>
    <property type="evidence" value="ECO:0007669"/>
    <property type="project" value="TreeGrafter"/>
</dbReference>
<dbReference type="EMBL" id="MDYL01000043">
    <property type="protein sequence ID" value="OQD67155.1"/>
    <property type="molecule type" value="Genomic_DNA"/>
</dbReference>
<keyword evidence="8 11" id="KW-0804">Transcription</keyword>
<comment type="catalytic activity">
    <reaction evidence="10 11">
        <text>N(6)-acetyl-L-lysyl-[histone] + H2O = L-lysyl-[histone] + acetate</text>
        <dbReference type="Rhea" id="RHEA:58196"/>
        <dbReference type="Rhea" id="RHEA-COMP:9845"/>
        <dbReference type="Rhea" id="RHEA-COMP:11338"/>
        <dbReference type="ChEBI" id="CHEBI:15377"/>
        <dbReference type="ChEBI" id="CHEBI:29969"/>
        <dbReference type="ChEBI" id="CHEBI:30089"/>
        <dbReference type="ChEBI" id="CHEBI:61930"/>
        <dbReference type="EC" id="3.5.1.98"/>
    </reaction>
</comment>
<gene>
    <name evidence="15" type="ORF">PENDEC_c043G00879</name>
</gene>
<evidence type="ECO:0000256" key="12">
    <source>
        <dbReference type="SAM" id="MobiDB-lite"/>
    </source>
</evidence>
<dbReference type="OMA" id="CFVSPAC"/>
<accession>A0A1V6NR01</accession>
<evidence type="ECO:0000256" key="7">
    <source>
        <dbReference type="ARBA" id="ARBA00023015"/>
    </source>
</evidence>
<evidence type="ECO:0000259" key="13">
    <source>
        <dbReference type="Pfam" id="PF00850"/>
    </source>
</evidence>
<dbReference type="PRINTS" id="PR01270">
    <property type="entry name" value="HDASUPER"/>
</dbReference>